<accession>A0A8T8I0A4</accession>
<evidence type="ECO:0000313" key="5">
    <source>
        <dbReference type="Proteomes" id="UP001195724"/>
    </source>
</evidence>
<evidence type="ECO:0000259" key="1">
    <source>
        <dbReference type="Pfam" id="PF01966"/>
    </source>
</evidence>
<dbReference type="RefSeq" id="WP_204845726.1">
    <property type="nucleotide sequence ID" value="NZ_JAFBCL010000001.1"/>
</dbReference>
<evidence type="ECO:0000313" key="4">
    <source>
        <dbReference type="Proteomes" id="UP000671828"/>
    </source>
</evidence>
<dbReference type="Proteomes" id="UP000671828">
    <property type="component" value="Chromosome"/>
</dbReference>
<dbReference type="Gene3D" id="1.10.3210.10">
    <property type="entry name" value="Hypothetical protein af1432"/>
    <property type="match status" value="1"/>
</dbReference>
<reference evidence="2 5" key="1">
    <citation type="submission" date="2021-01" db="EMBL/GenBank/DDBJ databases">
        <title>Sequencing the genomes of 1000 actinobacteria strains.</title>
        <authorList>
            <person name="Klenk H.-P."/>
        </authorList>
    </citation>
    <scope>NUCLEOTIDE SEQUENCE [LARGE SCALE GENOMIC DNA]</scope>
    <source>
        <strain evidence="2 5">DSM 44581</strain>
    </source>
</reference>
<dbReference type="AlphaFoldDB" id="A0A8T8I0A4"/>
<dbReference type="PANTHER" id="PTHR35569">
    <property type="entry name" value="CYANAMIDE HYDRATASE DDI2-RELATED"/>
    <property type="match status" value="1"/>
</dbReference>
<dbReference type="SUPFAM" id="SSF109604">
    <property type="entry name" value="HD-domain/PDEase-like"/>
    <property type="match status" value="1"/>
</dbReference>
<organism evidence="3 4">
    <name type="scientific">Saccharothrix algeriensis</name>
    <dbReference type="NCBI Taxonomy" id="173560"/>
    <lineage>
        <taxon>Bacteria</taxon>
        <taxon>Bacillati</taxon>
        <taxon>Actinomycetota</taxon>
        <taxon>Actinomycetes</taxon>
        <taxon>Pseudonocardiales</taxon>
        <taxon>Pseudonocardiaceae</taxon>
        <taxon>Saccharothrix</taxon>
    </lineage>
</organism>
<evidence type="ECO:0000313" key="3">
    <source>
        <dbReference type="EMBL" id="QTR03414.1"/>
    </source>
</evidence>
<dbReference type="EMBL" id="JAFBCL010000001">
    <property type="protein sequence ID" value="MBM7815175.1"/>
    <property type="molecule type" value="Genomic_DNA"/>
</dbReference>
<protein>
    <submittedName>
        <fullName evidence="3">HD domain-containing protein</fullName>
    </submittedName>
</protein>
<proteinExistence type="predicted"/>
<dbReference type="Pfam" id="PF01966">
    <property type="entry name" value="HD"/>
    <property type="match status" value="1"/>
</dbReference>
<sequence>MEIHGDLPFPDTALATAATRFARDIEGPAIFNHSIRTYLYGRFLGEQRGWRPDEDYDDELLFLGCVLHDVGLSEEGNGDQRFDVDGADLAARFLTERGVAADRVEVVWDAIALHLTFEVAQRKRPEIALVTAGAGYDLTPDAEHPLPAGYAERVHRVLPRLGGAVELRNAVVAQALANPLKAPPYSLPAELVRQETGRPWPTWEQLMGQEPSWHDYDPRN</sequence>
<feature type="domain" description="HD" evidence="1">
    <location>
        <begin position="31"/>
        <end position="121"/>
    </location>
</feature>
<dbReference type="InterPro" id="IPR003607">
    <property type="entry name" value="HD/PDEase_dom"/>
</dbReference>
<dbReference type="EMBL" id="CP072788">
    <property type="protein sequence ID" value="QTR03414.1"/>
    <property type="molecule type" value="Genomic_DNA"/>
</dbReference>
<name>A0A8T8I0A4_9PSEU</name>
<dbReference type="InterPro" id="IPR006674">
    <property type="entry name" value="HD_domain"/>
</dbReference>
<gene>
    <name evidence="3" type="ORF">J7S33_31690</name>
    <name evidence="2" type="ORF">JOE68_006040</name>
</gene>
<dbReference type="CDD" id="cd00077">
    <property type="entry name" value="HDc"/>
    <property type="match status" value="1"/>
</dbReference>
<evidence type="ECO:0000313" key="2">
    <source>
        <dbReference type="EMBL" id="MBM7815175.1"/>
    </source>
</evidence>
<reference evidence="3" key="2">
    <citation type="submission" date="2021-04" db="EMBL/GenBank/DDBJ databases">
        <title>Saccharothrix algeriensis WGS.</title>
        <authorList>
            <person name="Stuskova K."/>
            <person name="Hakalova E."/>
            <person name="Tebbal A.B."/>
            <person name="Eichmeier A."/>
        </authorList>
    </citation>
    <scope>NUCLEOTIDE SEQUENCE</scope>
    <source>
        <strain evidence="3">NRRL B-24137</strain>
    </source>
</reference>
<dbReference type="PANTHER" id="PTHR35569:SF1">
    <property type="entry name" value="CYANAMIDE HYDRATASE DDI2-RELATED"/>
    <property type="match status" value="1"/>
</dbReference>
<keyword evidence="5" id="KW-1185">Reference proteome</keyword>
<dbReference type="Proteomes" id="UP001195724">
    <property type="component" value="Unassembled WGS sequence"/>
</dbReference>